<dbReference type="HOGENOM" id="CLU_1571405_0_0_1"/>
<dbReference type="VEuPathDB" id="FungiDB:PGTG_13839"/>
<evidence type="ECO:0000313" key="2">
    <source>
        <dbReference type="Proteomes" id="UP000008783"/>
    </source>
</evidence>
<dbReference type="InParanoid" id="E3KUE2"/>
<name>E3KUE2_PUCGT</name>
<reference evidence="2" key="2">
    <citation type="journal article" date="2011" name="Proc. Natl. Acad. Sci. U.S.A.">
        <title>Obligate biotrophy features unraveled by the genomic analysis of rust fungi.</title>
        <authorList>
            <person name="Duplessis S."/>
            <person name="Cuomo C.A."/>
            <person name="Lin Y.-C."/>
            <person name="Aerts A."/>
            <person name="Tisserant E."/>
            <person name="Veneault-Fourrey C."/>
            <person name="Joly D.L."/>
            <person name="Hacquard S."/>
            <person name="Amselem J."/>
            <person name="Cantarel B.L."/>
            <person name="Chiu R."/>
            <person name="Coutinho P.M."/>
            <person name="Feau N."/>
            <person name="Field M."/>
            <person name="Frey P."/>
            <person name="Gelhaye E."/>
            <person name="Goldberg J."/>
            <person name="Grabherr M.G."/>
            <person name="Kodira C.D."/>
            <person name="Kohler A."/>
            <person name="Kuees U."/>
            <person name="Lindquist E.A."/>
            <person name="Lucas S.M."/>
            <person name="Mago R."/>
            <person name="Mauceli E."/>
            <person name="Morin E."/>
            <person name="Murat C."/>
            <person name="Pangilinan J.L."/>
            <person name="Park R."/>
            <person name="Pearson M."/>
            <person name="Quesneville H."/>
            <person name="Rouhier N."/>
            <person name="Sakthikumar S."/>
            <person name="Salamov A.A."/>
            <person name="Schmutz J."/>
            <person name="Selles B."/>
            <person name="Shapiro H."/>
            <person name="Tanguay P."/>
            <person name="Tuskan G.A."/>
            <person name="Henrissat B."/>
            <person name="Van de Peer Y."/>
            <person name="Rouze P."/>
            <person name="Ellis J.G."/>
            <person name="Dodds P.N."/>
            <person name="Schein J.E."/>
            <person name="Zhong S."/>
            <person name="Hamelin R.C."/>
            <person name="Grigoriev I.V."/>
            <person name="Szabo L.J."/>
            <person name="Martin F."/>
        </authorList>
    </citation>
    <scope>NUCLEOTIDE SEQUENCE [LARGE SCALE GENOMIC DNA]</scope>
    <source>
        <strain evidence="2">CRL 75-36-700-3 / race SCCL</strain>
    </source>
</reference>
<proteinExistence type="predicted"/>
<accession>E3KUE2</accession>
<dbReference type="Proteomes" id="UP000008783">
    <property type="component" value="Unassembled WGS sequence"/>
</dbReference>
<dbReference type="GeneID" id="10535174"/>
<organism evidence="1 2">
    <name type="scientific">Puccinia graminis f. sp. tritici (strain CRL 75-36-700-3 / race SCCL)</name>
    <name type="common">Black stem rust fungus</name>
    <dbReference type="NCBI Taxonomy" id="418459"/>
    <lineage>
        <taxon>Eukaryota</taxon>
        <taxon>Fungi</taxon>
        <taxon>Dikarya</taxon>
        <taxon>Basidiomycota</taxon>
        <taxon>Pucciniomycotina</taxon>
        <taxon>Pucciniomycetes</taxon>
        <taxon>Pucciniales</taxon>
        <taxon>Pucciniaceae</taxon>
        <taxon>Puccinia</taxon>
    </lineage>
</organism>
<dbReference type="RefSeq" id="XP_003332454.1">
    <property type="nucleotide sequence ID" value="XM_003332406.1"/>
</dbReference>
<protein>
    <submittedName>
        <fullName evidence="1">Uncharacterized protein</fullName>
    </submittedName>
</protein>
<dbReference type="KEGG" id="pgr:PGTG_13839"/>
<reference key="1">
    <citation type="submission" date="2007-01" db="EMBL/GenBank/DDBJ databases">
        <title>The Genome Sequence of Puccinia graminis f. sp. tritici Strain CRL 75-36-700-3.</title>
        <authorList>
            <consortium name="The Broad Institute Genome Sequencing Platform"/>
            <person name="Birren B."/>
            <person name="Lander E."/>
            <person name="Galagan J."/>
            <person name="Nusbaum C."/>
            <person name="Devon K."/>
            <person name="Cuomo C."/>
            <person name="Jaffe D."/>
            <person name="Butler J."/>
            <person name="Alvarez P."/>
            <person name="Gnerre S."/>
            <person name="Grabherr M."/>
            <person name="Mauceli E."/>
            <person name="Brockman W."/>
            <person name="Young S."/>
            <person name="LaButti K."/>
            <person name="Sykes S."/>
            <person name="DeCaprio D."/>
            <person name="Crawford M."/>
            <person name="Koehrsen M."/>
            <person name="Engels R."/>
            <person name="Montgomery P."/>
            <person name="Pearson M."/>
            <person name="Howarth C."/>
            <person name="Larson L."/>
            <person name="White J."/>
            <person name="Zeng Q."/>
            <person name="Kodira C."/>
            <person name="Yandava C."/>
            <person name="Alvarado L."/>
            <person name="O'Leary S."/>
            <person name="Szabo L."/>
            <person name="Dean R."/>
            <person name="Schein J."/>
        </authorList>
    </citation>
    <scope>NUCLEOTIDE SEQUENCE</scope>
    <source>
        <strain>CRL 75-36-700-3</strain>
    </source>
</reference>
<gene>
    <name evidence="1" type="ORF">PGTG_13839</name>
</gene>
<keyword evidence="2" id="KW-1185">Reference proteome</keyword>
<dbReference type="AlphaFoldDB" id="E3KUE2"/>
<dbReference type="EMBL" id="DS178310">
    <property type="protein sequence ID" value="EFP88035.1"/>
    <property type="molecule type" value="Genomic_DNA"/>
</dbReference>
<sequence>MVTSPCGPKWAKKAPPSPTKLPWATPEAFHRYLKKLHSYHPAPKINLSERSQLSCFNFEDPQDPLGLLLLEDFTSWHHEGCWGQASFALTPLLQCYTSHKNTCVTQTAFENNHLSLPDKGKSMEWGLGMENFVKQTNSSPKFCSSSVYPPKGPQHLERLYVLVHNNVWSQ</sequence>
<evidence type="ECO:0000313" key="1">
    <source>
        <dbReference type="EMBL" id="EFP88035.1"/>
    </source>
</evidence>